<dbReference type="InterPro" id="IPR016181">
    <property type="entry name" value="Acyl_CoA_acyltransferase"/>
</dbReference>
<sequence length="326" mass="38450">MVPILLNRNEINDAAWNRLVEKSTQSIIYAFTFYLDLVCADWKALVWSSAGEYETIMPLPVRRKWGFEIIYQPHFCQYLGVFSQRPVTAEEITAFLAQLNKHYRYISAYHFNPDNHEVLRSQLSQIAGIEVEEQETHWLPLDQQYEKIANGYSRDRVRNLKRSEKSRWRYSVSNHIHPLIFLFVNHHARRIPGGVSHASYQTLEALFKSLSRMQCCDLWYAHRDGVIHAGILMIRFRGKAVFLFNAADEIGRKDNARTFLLDSYIKLHAESDLIFDFESPMKSSIASFYKSFGSTTVPFWKISKNRLPFPLRQIQHWRKRNKLRTR</sequence>
<dbReference type="Pfam" id="PF13480">
    <property type="entry name" value="Acetyltransf_6"/>
    <property type="match status" value="1"/>
</dbReference>
<dbReference type="EMBL" id="CAJRAU010000006">
    <property type="protein sequence ID" value="CAG5072063.1"/>
    <property type="molecule type" value="Genomic_DNA"/>
</dbReference>
<gene>
    <name evidence="2" type="ORF">DYBT9623_04001</name>
</gene>
<comment type="caution">
    <text evidence="2">The sequence shown here is derived from an EMBL/GenBank/DDBJ whole genome shotgun (WGS) entry which is preliminary data.</text>
</comment>
<evidence type="ECO:0000313" key="2">
    <source>
        <dbReference type="EMBL" id="CAG5072063.1"/>
    </source>
</evidence>
<feature type="domain" description="BioF2-like acetyltransferase" evidence="1">
    <location>
        <begin position="156"/>
        <end position="266"/>
    </location>
</feature>
<protein>
    <recommendedName>
        <fullName evidence="1">BioF2-like acetyltransferase domain-containing protein</fullName>
    </recommendedName>
</protein>
<evidence type="ECO:0000313" key="3">
    <source>
        <dbReference type="Proteomes" id="UP000679725"/>
    </source>
</evidence>
<organism evidence="2 3">
    <name type="scientific">Dyadobacter linearis</name>
    <dbReference type="NCBI Taxonomy" id="2823330"/>
    <lineage>
        <taxon>Bacteria</taxon>
        <taxon>Pseudomonadati</taxon>
        <taxon>Bacteroidota</taxon>
        <taxon>Cytophagia</taxon>
        <taxon>Cytophagales</taxon>
        <taxon>Spirosomataceae</taxon>
        <taxon>Dyadobacter</taxon>
    </lineage>
</organism>
<proteinExistence type="predicted"/>
<dbReference type="Proteomes" id="UP000679725">
    <property type="component" value="Unassembled WGS sequence"/>
</dbReference>
<reference evidence="2 3" key="1">
    <citation type="submission" date="2021-04" db="EMBL/GenBank/DDBJ databases">
        <authorList>
            <person name="Rodrigo-Torres L."/>
            <person name="Arahal R. D."/>
            <person name="Lucena T."/>
        </authorList>
    </citation>
    <scope>NUCLEOTIDE SEQUENCE [LARGE SCALE GENOMIC DNA]</scope>
    <source>
        <strain evidence="2 3">CECT 9623</strain>
    </source>
</reference>
<dbReference type="Gene3D" id="3.40.630.30">
    <property type="match status" value="1"/>
</dbReference>
<keyword evidence="3" id="KW-1185">Reference proteome</keyword>
<dbReference type="SUPFAM" id="SSF55729">
    <property type="entry name" value="Acyl-CoA N-acyltransferases (Nat)"/>
    <property type="match status" value="1"/>
</dbReference>
<accession>A0ABM8UUR2</accession>
<name>A0ABM8UUR2_9BACT</name>
<dbReference type="RefSeq" id="WP_215235298.1">
    <property type="nucleotide sequence ID" value="NZ_CAJRAU010000006.1"/>
</dbReference>
<evidence type="ECO:0000259" key="1">
    <source>
        <dbReference type="Pfam" id="PF13480"/>
    </source>
</evidence>
<dbReference type="InterPro" id="IPR038740">
    <property type="entry name" value="BioF2-like_GNAT_dom"/>
</dbReference>